<comment type="caution">
    <text evidence="1">The sequence shown here is derived from an EMBL/GenBank/DDBJ whole genome shotgun (WGS) entry which is preliminary data.</text>
</comment>
<dbReference type="InterPro" id="IPR036520">
    <property type="entry name" value="UPF0759_sf"/>
</dbReference>
<accession>A0A1E7Z7D5</accession>
<proteinExistence type="predicted"/>
<name>A0A1E7Z7D5_9ALTE</name>
<dbReference type="AlphaFoldDB" id="A0A1E7Z7D5"/>
<dbReference type="RefSeq" id="WP_070126883.1">
    <property type="nucleotide sequence ID" value="NZ_MDHN01000040.1"/>
</dbReference>
<dbReference type="EMBL" id="MDHN01000040">
    <property type="protein sequence ID" value="OFC69436.1"/>
    <property type="molecule type" value="Genomic_DNA"/>
</dbReference>
<dbReference type="InterPro" id="IPR002763">
    <property type="entry name" value="DUF72"/>
</dbReference>
<dbReference type="PANTHER" id="PTHR30348">
    <property type="entry name" value="UNCHARACTERIZED PROTEIN YECE"/>
    <property type="match status" value="1"/>
</dbReference>
<dbReference type="Gene3D" id="3.20.20.410">
    <property type="entry name" value="Protein of unknown function UPF0759"/>
    <property type="match status" value="1"/>
</dbReference>
<dbReference type="Proteomes" id="UP000175691">
    <property type="component" value="Unassembled WGS sequence"/>
</dbReference>
<dbReference type="OrthoDB" id="9780310at2"/>
<protein>
    <recommendedName>
        <fullName evidence="3">DUF72 domain-containing protein</fullName>
    </recommendedName>
</protein>
<gene>
    <name evidence="1" type="ORF">BFC18_18710</name>
</gene>
<keyword evidence="2" id="KW-1185">Reference proteome</keyword>
<dbReference type="PANTHER" id="PTHR30348:SF9">
    <property type="entry name" value="UPF0759 PROTEIN YECE"/>
    <property type="match status" value="1"/>
</dbReference>
<dbReference type="SUPFAM" id="SSF117396">
    <property type="entry name" value="TM1631-like"/>
    <property type="match status" value="1"/>
</dbReference>
<dbReference type="STRING" id="1656094.BFC18_18710"/>
<organism evidence="1 2">
    <name type="scientific">Alteromonas confluentis</name>
    <dbReference type="NCBI Taxonomy" id="1656094"/>
    <lineage>
        <taxon>Bacteria</taxon>
        <taxon>Pseudomonadati</taxon>
        <taxon>Pseudomonadota</taxon>
        <taxon>Gammaproteobacteria</taxon>
        <taxon>Alteromonadales</taxon>
        <taxon>Alteromonadaceae</taxon>
        <taxon>Alteromonas/Salinimonas group</taxon>
        <taxon>Alteromonas</taxon>
    </lineage>
</organism>
<dbReference type="Pfam" id="PF01904">
    <property type="entry name" value="DUF72"/>
    <property type="match status" value="1"/>
</dbReference>
<evidence type="ECO:0008006" key="3">
    <source>
        <dbReference type="Google" id="ProtNLM"/>
    </source>
</evidence>
<evidence type="ECO:0000313" key="1">
    <source>
        <dbReference type="EMBL" id="OFC69436.1"/>
    </source>
</evidence>
<reference evidence="1 2" key="1">
    <citation type="submission" date="2016-08" db="EMBL/GenBank/DDBJ databases">
        <authorList>
            <person name="Seilhamer J.J."/>
        </authorList>
    </citation>
    <scope>NUCLEOTIDE SEQUENCE [LARGE SCALE GENOMIC DNA]</scope>
    <source>
        <strain evidence="1 2">KCTC 42603</strain>
    </source>
</reference>
<sequence>MTKNDFHGQLNNSLPPVYIGVPQWQHQRWPADWFNDASARKNMLGHYAKQMNSVEGNTTFYSLPSPETVQRWIELTPADFRFNFKVHQTITHSGALDPFHPDIEKQLALLAPLGDKLGMLMLQFPASIGPQSLPAMAEILAQFPQDVAMGVEVRHPAFFGKGDAEQQFNRLLIERQVNRVIMDTRGLFANPPLDELTAEVQSKKPKLPVNVIATGMHPVVRFVGGTDDAANTRCLQPWISKCHQWRQEGRAPYMFFHKPENGDAPWLAAEFIETYNAHYPQAALPQLSFAPPAAEQTCLF</sequence>
<evidence type="ECO:0000313" key="2">
    <source>
        <dbReference type="Proteomes" id="UP000175691"/>
    </source>
</evidence>